<keyword evidence="1" id="KW-0813">Transport</keyword>
<protein>
    <submittedName>
        <fullName evidence="5">ABC transporter ATP-binding protein</fullName>
    </submittedName>
</protein>
<dbReference type="SMART" id="SM00382">
    <property type="entry name" value="AAA"/>
    <property type="match status" value="1"/>
</dbReference>
<gene>
    <name evidence="5" type="ORF">ESZ54_01415</name>
</gene>
<evidence type="ECO:0000256" key="2">
    <source>
        <dbReference type="ARBA" id="ARBA00022741"/>
    </source>
</evidence>
<reference evidence="5 6" key="1">
    <citation type="submission" date="2019-01" db="EMBL/GenBank/DDBJ databases">
        <title>Vagococcus silagei sp. nov. isolated from brewer's grain.</title>
        <authorList>
            <person name="Guu J.-R."/>
        </authorList>
    </citation>
    <scope>NUCLEOTIDE SEQUENCE [LARGE SCALE GENOMIC DNA]</scope>
    <source>
        <strain evidence="5 6">2B-2</strain>
    </source>
</reference>
<dbReference type="OrthoDB" id="2365508at2"/>
<evidence type="ECO:0000256" key="1">
    <source>
        <dbReference type="ARBA" id="ARBA00022448"/>
    </source>
</evidence>
<feature type="domain" description="ABC transporter" evidence="4">
    <location>
        <begin position="2"/>
        <end position="230"/>
    </location>
</feature>
<dbReference type="GO" id="GO:0005524">
    <property type="term" value="F:ATP binding"/>
    <property type="evidence" value="ECO:0007669"/>
    <property type="project" value="UniProtKB-KW"/>
</dbReference>
<dbReference type="Pfam" id="PF00005">
    <property type="entry name" value="ABC_tran"/>
    <property type="match status" value="1"/>
</dbReference>
<dbReference type="SUPFAM" id="SSF52540">
    <property type="entry name" value="P-loop containing nucleoside triphosphate hydrolases"/>
    <property type="match status" value="1"/>
</dbReference>
<dbReference type="PANTHER" id="PTHR42939:SF1">
    <property type="entry name" value="ABC TRANSPORTER ATP-BINDING PROTEIN ALBC-RELATED"/>
    <property type="match status" value="1"/>
</dbReference>
<evidence type="ECO:0000259" key="4">
    <source>
        <dbReference type="PROSITE" id="PS50893"/>
    </source>
</evidence>
<dbReference type="RefSeq" id="WP_136135890.1">
    <property type="nucleotide sequence ID" value="NZ_SDGV01000002.1"/>
</dbReference>
<dbReference type="PROSITE" id="PS00211">
    <property type="entry name" value="ABC_TRANSPORTER_1"/>
    <property type="match status" value="1"/>
</dbReference>
<dbReference type="InterPro" id="IPR003593">
    <property type="entry name" value="AAA+_ATPase"/>
</dbReference>
<evidence type="ECO:0000313" key="6">
    <source>
        <dbReference type="Proteomes" id="UP000310506"/>
    </source>
</evidence>
<evidence type="ECO:0000313" key="5">
    <source>
        <dbReference type="EMBL" id="THB62228.1"/>
    </source>
</evidence>
<evidence type="ECO:0000256" key="3">
    <source>
        <dbReference type="ARBA" id="ARBA00022840"/>
    </source>
</evidence>
<comment type="caution">
    <text evidence="5">The sequence shown here is derived from an EMBL/GenBank/DDBJ whole genome shotgun (WGS) entry which is preliminary data.</text>
</comment>
<dbReference type="InterPro" id="IPR003439">
    <property type="entry name" value="ABC_transporter-like_ATP-bd"/>
</dbReference>
<dbReference type="Gene3D" id="3.40.50.300">
    <property type="entry name" value="P-loop containing nucleotide triphosphate hydrolases"/>
    <property type="match status" value="1"/>
</dbReference>
<dbReference type="Proteomes" id="UP000310506">
    <property type="component" value="Unassembled WGS sequence"/>
</dbReference>
<dbReference type="AlphaFoldDB" id="A0A4S3B6H7"/>
<dbReference type="InterPro" id="IPR027417">
    <property type="entry name" value="P-loop_NTPase"/>
</dbReference>
<proteinExistence type="predicted"/>
<dbReference type="InterPro" id="IPR051782">
    <property type="entry name" value="ABC_Transporter_VariousFunc"/>
</dbReference>
<dbReference type="GO" id="GO:0016887">
    <property type="term" value="F:ATP hydrolysis activity"/>
    <property type="evidence" value="ECO:0007669"/>
    <property type="project" value="InterPro"/>
</dbReference>
<accession>A0A4S3B6H7</accession>
<keyword evidence="3 5" id="KW-0067">ATP-binding</keyword>
<dbReference type="PANTHER" id="PTHR42939">
    <property type="entry name" value="ABC TRANSPORTER ATP-BINDING PROTEIN ALBC-RELATED"/>
    <property type="match status" value="1"/>
</dbReference>
<dbReference type="CDD" id="cd03230">
    <property type="entry name" value="ABC_DR_subfamily_A"/>
    <property type="match status" value="1"/>
</dbReference>
<dbReference type="EMBL" id="SDGV01000002">
    <property type="protein sequence ID" value="THB62228.1"/>
    <property type="molecule type" value="Genomic_DNA"/>
</dbReference>
<sequence length="291" mass="33505">MISVENLSVQFDGKKVLNQISFQVKTGEIIGLVAPNGTGKSTLLNALMNYINPHHGIIEINQLRYQTSQSEKKIHELITMMPDQSDLYGFLTGYEHLKMYSQMWSKTSISIDGVVNQLQMAHYVHQKVGKYSLGMRQRLCFAMQIVANTPYMLMDEVMNGLDPTNISLLSTILEQKRCEGKAIMIASHLLENLELYANRVFFLKEGQIIKEYQQDAPKQRVVKFKNTDFEFKHHSVYHLPNEISYFEVNTSEELEKYISLLTSNGITDFSVGIIDLSDLYAYYFEEKKVEE</sequence>
<organism evidence="5 6">
    <name type="scientific">Vagococcus silagei</name>
    <dbReference type="NCBI Taxonomy" id="2508885"/>
    <lineage>
        <taxon>Bacteria</taxon>
        <taxon>Bacillati</taxon>
        <taxon>Bacillota</taxon>
        <taxon>Bacilli</taxon>
        <taxon>Lactobacillales</taxon>
        <taxon>Enterococcaceae</taxon>
        <taxon>Vagococcus</taxon>
    </lineage>
</organism>
<keyword evidence="2" id="KW-0547">Nucleotide-binding</keyword>
<dbReference type="InterPro" id="IPR017871">
    <property type="entry name" value="ABC_transporter-like_CS"/>
</dbReference>
<keyword evidence="6" id="KW-1185">Reference proteome</keyword>
<dbReference type="PROSITE" id="PS50893">
    <property type="entry name" value="ABC_TRANSPORTER_2"/>
    <property type="match status" value="1"/>
</dbReference>
<name>A0A4S3B6H7_9ENTE</name>